<evidence type="ECO:0000313" key="1">
    <source>
        <dbReference type="EMBL" id="AHH97935.1"/>
    </source>
</evidence>
<gene>
    <name evidence="1" type="ORF">KALB_4573</name>
</gene>
<dbReference type="HOGENOM" id="CLU_2490976_0_0_11"/>
<accession>W5WAZ6</accession>
<proteinExistence type="predicted"/>
<reference evidence="1 2" key="1">
    <citation type="journal article" date="2014" name="BMC Genomics">
        <title>Complete genome sequence of producer of the glycopeptide antibiotic Aculeximycin Kutzneria albida DSM 43870T, a representative of minor genus of Pseudonocardiaceae.</title>
        <authorList>
            <person name="Rebets Y."/>
            <person name="Tokovenko B."/>
            <person name="Lushchyk I."/>
            <person name="Ruckert C."/>
            <person name="Zaburannyi N."/>
            <person name="Bechthold A."/>
            <person name="Kalinowski J."/>
            <person name="Luzhetskyy A."/>
        </authorList>
    </citation>
    <scope>NUCLEOTIDE SEQUENCE [LARGE SCALE GENOMIC DNA]</scope>
    <source>
        <strain evidence="1">DSM 43870</strain>
    </source>
</reference>
<dbReference type="EMBL" id="CP007155">
    <property type="protein sequence ID" value="AHH97935.1"/>
    <property type="molecule type" value="Genomic_DNA"/>
</dbReference>
<dbReference type="KEGG" id="kal:KALB_4573"/>
<organism evidence="1 2">
    <name type="scientific">Kutzneria albida DSM 43870</name>
    <dbReference type="NCBI Taxonomy" id="1449976"/>
    <lineage>
        <taxon>Bacteria</taxon>
        <taxon>Bacillati</taxon>
        <taxon>Actinomycetota</taxon>
        <taxon>Actinomycetes</taxon>
        <taxon>Pseudonocardiales</taxon>
        <taxon>Pseudonocardiaceae</taxon>
        <taxon>Kutzneria</taxon>
    </lineage>
</organism>
<name>W5WAZ6_9PSEU</name>
<dbReference type="Proteomes" id="UP000019225">
    <property type="component" value="Chromosome"/>
</dbReference>
<evidence type="ECO:0000313" key="2">
    <source>
        <dbReference type="Proteomes" id="UP000019225"/>
    </source>
</evidence>
<protein>
    <submittedName>
        <fullName evidence="1">Uncharacterized protein</fullName>
    </submittedName>
</protein>
<dbReference type="STRING" id="1449976.KALB_4573"/>
<sequence length="82" mass="8794">MPLTPEFGPRQEAAARRLLLLVALRTARSEGLGILQVWQSCGQQQARADMHALHSQGTEAIRMIGAVDAAAEGLSDPDAGWE</sequence>
<dbReference type="AlphaFoldDB" id="W5WAZ6"/>
<dbReference type="eggNOG" id="ENOG50326K8">
    <property type="taxonomic scope" value="Bacteria"/>
</dbReference>
<keyword evidence="2" id="KW-1185">Reference proteome</keyword>